<dbReference type="Proteomes" id="UP001499987">
    <property type="component" value="Unassembled WGS sequence"/>
</dbReference>
<protein>
    <submittedName>
        <fullName evidence="1">Uncharacterized protein</fullName>
    </submittedName>
</protein>
<organism evidence="1 2">
    <name type="scientific">Kitasatospora arboriphila</name>
    <dbReference type="NCBI Taxonomy" id="258052"/>
    <lineage>
        <taxon>Bacteria</taxon>
        <taxon>Bacillati</taxon>
        <taxon>Actinomycetota</taxon>
        <taxon>Actinomycetes</taxon>
        <taxon>Kitasatosporales</taxon>
        <taxon>Streptomycetaceae</taxon>
        <taxon>Kitasatospora</taxon>
    </lineage>
</organism>
<reference evidence="1 2" key="1">
    <citation type="journal article" date="2019" name="Int. J. Syst. Evol. Microbiol.">
        <title>The Global Catalogue of Microorganisms (GCM) 10K type strain sequencing project: providing services to taxonomists for standard genome sequencing and annotation.</title>
        <authorList>
            <consortium name="The Broad Institute Genomics Platform"/>
            <consortium name="The Broad Institute Genome Sequencing Center for Infectious Disease"/>
            <person name="Wu L."/>
            <person name="Ma J."/>
        </authorList>
    </citation>
    <scope>NUCLEOTIDE SEQUENCE [LARGE SCALE GENOMIC DNA]</scope>
    <source>
        <strain evidence="1 2">JCM 13002</strain>
    </source>
</reference>
<proteinExistence type="predicted"/>
<comment type="caution">
    <text evidence="1">The sequence shown here is derived from an EMBL/GenBank/DDBJ whole genome shotgun (WGS) entry which is preliminary data.</text>
</comment>
<dbReference type="EMBL" id="BAAALD010000144">
    <property type="protein sequence ID" value="GAA1124278.1"/>
    <property type="molecule type" value="Genomic_DNA"/>
</dbReference>
<sequence>MGVATSEMIIVEYSRSEVVAVLRRAGYWEEAEEAQRVLPDPVDLDRLAAWGQKHGITRDGLISRMGGSS</sequence>
<gene>
    <name evidence="1" type="ORF">GCM10009663_74070</name>
</gene>
<accession>A0ABN1U6C7</accession>
<evidence type="ECO:0000313" key="2">
    <source>
        <dbReference type="Proteomes" id="UP001499987"/>
    </source>
</evidence>
<name>A0ABN1U6C7_9ACTN</name>
<keyword evidence="2" id="KW-1185">Reference proteome</keyword>
<evidence type="ECO:0000313" key="1">
    <source>
        <dbReference type="EMBL" id="GAA1124278.1"/>
    </source>
</evidence>